<dbReference type="EMBL" id="CP038613">
    <property type="protein sequence ID" value="QBY41924.1"/>
    <property type="molecule type" value="Genomic_DNA"/>
</dbReference>
<evidence type="ECO:0000313" key="2">
    <source>
        <dbReference type="EMBL" id="WGM06133.1"/>
    </source>
</evidence>
<organism evidence="1 3">
    <name type="scientific">Arsenophonus nasoniae</name>
    <name type="common">son-killer infecting Nasonia vitripennis</name>
    <dbReference type="NCBI Taxonomy" id="638"/>
    <lineage>
        <taxon>Bacteria</taxon>
        <taxon>Pseudomonadati</taxon>
        <taxon>Pseudomonadota</taxon>
        <taxon>Gammaproteobacteria</taxon>
        <taxon>Enterobacterales</taxon>
        <taxon>Morganellaceae</taxon>
        <taxon>Arsenophonus</taxon>
    </lineage>
</organism>
<evidence type="ECO:0000313" key="3">
    <source>
        <dbReference type="Proteomes" id="UP000295134"/>
    </source>
</evidence>
<gene>
    <name evidence="1" type="ORF">ArsFIN_04560</name>
    <name evidence="2" type="ORF">QE258_01770</name>
</gene>
<reference evidence="1 3" key="1">
    <citation type="submission" date="2019-03" db="EMBL/GenBank/DDBJ databases">
        <title>Long-read sequencing reveals hyperdense prophage content in a complex bacterial symbiont genome.</title>
        <authorList>
            <person name="Frost C.L."/>
            <person name="Siozios S."/>
            <person name="Nadal-Jimenez P."/>
            <person name="Brockhurst M.A."/>
            <person name="King K.C."/>
            <person name="Darby A.C."/>
            <person name="Hurst G.D.D."/>
        </authorList>
    </citation>
    <scope>NUCLEOTIDE SEQUENCE [LARGE SCALE GENOMIC DNA]</scope>
    <source>
        <strain evidence="1 3">FIN</strain>
    </source>
</reference>
<dbReference type="RefSeq" id="WP_135677433.1">
    <property type="nucleotide sequence ID" value="NZ_CP038613.1"/>
</dbReference>
<evidence type="ECO:0000313" key="1">
    <source>
        <dbReference type="EMBL" id="QBY41924.1"/>
    </source>
</evidence>
<dbReference type="EMBL" id="CP123523">
    <property type="protein sequence ID" value="WGM06133.1"/>
    <property type="molecule type" value="Genomic_DNA"/>
</dbReference>
<dbReference type="AlphaFoldDB" id="A0A4P7KWL3"/>
<accession>A0A4P7KWL3</accession>
<sequence length="78" mass="9092">MTKTLNLELHPSSVKPGTEEYPRQYIIVNRFDYYNVVVGAFDSDGKFLYFQGWDNGDYTTFRPGDYAYWAVLPAKKPE</sequence>
<dbReference type="Proteomes" id="UP001177592">
    <property type="component" value="Chromosome"/>
</dbReference>
<evidence type="ECO:0008006" key="5">
    <source>
        <dbReference type="Google" id="ProtNLM"/>
    </source>
</evidence>
<name>A0A4P7KWL3_9GAMM</name>
<proteinExistence type="predicted"/>
<dbReference type="Proteomes" id="UP000295134">
    <property type="component" value="Chromosome"/>
</dbReference>
<evidence type="ECO:0000313" key="4">
    <source>
        <dbReference type="Proteomes" id="UP001177592"/>
    </source>
</evidence>
<keyword evidence="4" id="KW-1185">Reference proteome</keyword>
<reference evidence="2" key="2">
    <citation type="submission" date="2023-04" db="EMBL/GenBank/DDBJ databases">
        <title>Genome dynamics across the evolutionary transition to endosymbiosis.</title>
        <authorList>
            <person name="Siozios S."/>
            <person name="Nadal-Jimenez P."/>
            <person name="Azagi T."/>
            <person name="Sprong H."/>
            <person name="Frost C.L."/>
            <person name="Parratt S.R."/>
            <person name="Taylor G."/>
            <person name="Brettell L."/>
            <person name="Lew K.C."/>
            <person name="Croft L."/>
            <person name="King K.C."/>
            <person name="Brockhurst M.A."/>
            <person name="Hypsa V."/>
            <person name="Novakova E."/>
            <person name="Darby A.C."/>
            <person name="Hurst G.D.D."/>
        </authorList>
    </citation>
    <scope>NUCLEOTIDE SEQUENCE</scope>
    <source>
        <strain evidence="2">ANv_CAN</strain>
    </source>
</reference>
<dbReference type="KEGG" id="ans:ArsFIN_04560"/>
<dbReference type="GeneID" id="96875748"/>
<protein>
    <recommendedName>
        <fullName evidence="5">DUF551 domain-containing protein</fullName>
    </recommendedName>
</protein>